<accession>A0A549SZP7</accession>
<dbReference type="AlphaFoldDB" id="A0A549SZP7"/>
<gene>
    <name evidence="1" type="ORF">FNA46_20705</name>
</gene>
<dbReference type="Pfam" id="PF13711">
    <property type="entry name" value="DUF4160"/>
    <property type="match status" value="1"/>
</dbReference>
<dbReference type="Proteomes" id="UP000316801">
    <property type="component" value="Unassembled WGS sequence"/>
</dbReference>
<comment type="caution">
    <text evidence="1">The sequence shown here is derived from an EMBL/GenBank/DDBJ whole genome shotgun (WGS) entry which is preliminary data.</text>
</comment>
<keyword evidence="2" id="KW-1185">Reference proteome</keyword>
<evidence type="ECO:0000313" key="2">
    <source>
        <dbReference type="Proteomes" id="UP000316801"/>
    </source>
</evidence>
<evidence type="ECO:0000313" key="1">
    <source>
        <dbReference type="EMBL" id="TRL35100.1"/>
    </source>
</evidence>
<name>A0A549SZP7_9HYPH</name>
<proteinExistence type="predicted"/>
<dbReference type="EMBL" id="VJMG01000069">
    <property type="protein sequence ID" value="TRL35100.1"/>
    <property type="molecule type" value="Genomic_DNA"/>
</dbReference>
<sequence>MPVLLRWHGHRFLFYSMEVGEPPHVHVLKDGKQLKVWLADLRVARNAGFAPHEVNDILKVVARHRQAFTEAWHDYFGH</sequence>
<protein>
    <submittedName>
        <fullName evidence="1">DUF4160 domain-containing protein</fullName>
    </submittedName>
</protein>
<reference evidence="1 2" key="1">
    <citation type="submission" date="2019-07" db="EMBL/GenBank/DDBJ databases">
        <title>Ln-dependent methylotrophs.</title>
        <authorList>
            <person name="Tani A."/>
        </authorList>
    </citation>
    <scope>NUCLEOTIDE SEQUENCE [LARGE SCALE GENOMIC DNA]</scope>
    <source>
        <strain evidence="1 2">SM12</strain>
    </source>
</reference>
<organism evidence="1 2">
    <name type="scientific">Rhizobium straminoryzae</name>
    <dbReference type="NCBI Taxonomy" id="1387186"/>
    <lineage>
        <taxon>Bacteria</taxon>
        <taxon>Pseudomonadati</taxon>
        <taxon>Pseudomonadota</taxon>
        <taxon>Alphaproteobacteria</taxon>
        <taxon>Hyphomicrobiales</taxon>
        <taxon>Rhizobiaceae</taxon>
        <taxon>Rhizobium/Agrobacterium group</taxon>
        <taxon>Rhizobium</taxon>
    </lineage>
</organism>
<dbReference type="InterPro" id="IPR025427">
    <property type="entry name" value="DUF4160"/>
</dbReference>
<dbReference type="RefSeq" id="WP_143127113.1">
    <property type="nucleotide sequence ID" value="NZ_VJMG01000069.1"/>
</dbReference>